<dbReference type="STRING" id="80876.SAMN05421779_101486"/>
<dbReference type="RefSeq" id="WP_076398530.1">
    <property type="nucleotide sequence ID" value="NZ_FTOA01000001.1"/>
</dbReference>
<dbReference type="Gene3D" id="3.10.129.10">
    <property type="entry name" value="Hotdog Thioesterase"/>
    <property type="match status" value="1"/>
</dbReference>
<dbReference type="InterPro" id="IPR029069">
    <property type="entry name" value="HotDog_dom_sf"/>
</dbReference>
<proteinExistence type="inferred from homology"/>
<dbReference type="PROSITE" id="PS01328">
    <property type="entry name" value="4HBCOA_THIOESTERASE"/>
    <property type="match status" value="1"/>
</dbReference>
<dbReference type="InterPro" id="IPR008272">
    <property type="entry name" value="HB-CoA_thioesterase_AS"/>
</dbReference>
<accession>A0A1N7IQS3</accession>
<dbReference type="Pfam" id="PF13279">
    <property type="entry name" value="4HBT_2"/>
    <property type="match status" value="1"/>
</dbReference>
<evidence type="ECO:0000256" key="2">
    <source>
        <dbReference type="ARBA" id="ARBA00022801"/>
    </source>
</evidence>
<sequence length="155" mass="17526">MNAADGLWTVGFWNQDNAFHLPVRVYYEDTDAGGIVYHSIYLNYAERARTEFVRALGIHQQSILDQRGLAFAVRRCTADFRRPARLDDMLIVRTRLVELRGASLDFEQTILRGEEVLVDYAVQIACITTQGRAVRFPADLRDSLLKGMAVMATAS</sequence>
<reference evidence="3 4" key="1">
    <citation type="submission" date="2017-01" db="EMBL/GenBank/DDBJ databases">
        <authorList>
            <person name="Mah S.A."/>
            <person name="Swanson W.J."/>
            <person name="Moy G.W."/>
            <person name="Vacquier V.D."/>
        </authorList>
    </citation>
    <scope>NUCLEOTIDE SEQUENCE [LARGE SCALE GENOMIC DNA]</scope>
    <source>
        <strain evidence="3 4">DSM 11589</strain>
    </source>
</reference>
<dbReference type="CDD" id="cd00586">
    <property type="entry name" value="4HBT"/>
    <property type="match status" value="1"/>
</dbReference>
<dbReference type="InterPro" id="IPR006684">
    <property type="entry name" value="YbgC/YbaW"/>
</dbReference>
<dbReference type="AlphaFoldDB" id="A0A1N7IQS3"/>
<dbReference type="PIRSF" id="PIRSF003230">
    <property type="entry name" value="YbgC"/>
    <property type="match status" value="1"/>
</dbReference>
<dbReference type="NCBIfam" id="TIGR00051">
    <property type="entry name" value="YbgC/FadM family acyl-CoA thioesterase"/>
    <property type="match status" value="1"/>
</dbReference>
<dbReference type="InterPro" id="IPR050563">
    <property type="entry name" value="4-hydroxybenzoyl-CoA_TE"/>
</dbReference>
<dbReference type="EMBL" id="FTOA01000001">
    <property type="protein sequence ID" value="SIS39356.1"/>
    <property type="molecule type" value="Genomic_DNA"/>
</dbReference>
<evidence type="ECO:0000313" key="3">
    <source>
        <dbReference type="EMBL" id="SIS39356.1"/>
    </source>
</evidence>
<dbReference type="PANTHER" id="PTHR31793:SF37">
    <property type="entry name" value="ACYL-COA THIOESTER HYDROLASE YBGC"/>
    <property type="match status" value="1"/>
</dbReference>
<dbReference type="FunFam" id="3.10.129.10:FF:000004">
    <property type="entry name" value="Tol-pal system-associated acyl-CoA thioesterase"/>
    <property type="match status" value="1"/>
</dbReference>
<comment type="similarity">
    <text evidence="1">Belongs to the 4-hydroxybenzoyl-CoA thioesterase family.</text>
</comment>
<dbReference type="Proteomes" id="UP000185678">
    <property type="component" value="Unassembled WGS sequence"/>
</dbReference>
<gene>
    <name evidence="3" type="ORF">SAMN05421779_101486</name>
</gene>
<dbReference type="NCBIfam" id="TIGR02799">
    <property type="entry name" value="thio_ybgC"/>
    <property type="match status" value="1"/>
</dbReference>
<dbReference type="OrthoDB" id="9808429at2"/>
<evidence type="ECO:0000313" key="4">
    <source>
        <dbReference type="Proteomes" id="UP000185678"/>
    </source>
</evidence>
<dbReference type="SUPFAM" id="SSF54637">
    <property type="entry name" value="Thioesterase/thiol ester dehydrase-isomerase"/>
    <property type="match status" value="1"/>
</dbReference>
<dbReference type="InterPro" id="IPR014166">
    <property type="entry name" value="Tol-Pal_acyl-CoA_thioesterase"/>
</dbReference>
<dbReference type="PANTHER" id="PTHR31793">
    <property type="entry name" value="4-HYDROXYBENZOYL-COA THIOESTERASE FAMILY MEMBER"/>
    <property type="match status" value="1"/>
</dbReference>
<evidence type="ECO:0000256" key="1">
    <source>
        <dbReference type="ARBA" id="ARBA00005953"/>
    </source>
</evidence>
<organism evidence="3 4">
    <name type="scientific">Insolitispirillum peregrinum</name>
    <dbReference type="NCBI Taxonomy" id="80876"/>
    <lineage>
        <taxon>Bacteria</taxon>
        <taxon>Pseudomonadati</taxon>
        <taxon>Pseudomonadota</taxon>
        <taxon>Alphaproteobacteria</taxon>
        <taxon>Rhodospirillales</taxon>
        <taxon>Novispirillaceae</taxon>
        <taxon>Insolitispirillum</taxon>
    </lineage>
</organism>
<dbReference type="GO" id="GO:0047617">
    <property type="term" value="F:fatty acyl-CoA hydrolase activity"/>
    <property type="evidence" value="ECO:0007669"/>
    <property type="project" value="TreeGrafter"/>
</dbReference>
<keyword evidence="4" id="KW-1185">Reference proteome</keyword>
<keyword evidence="2 3" id="KW-0378">Hydrolase</keyword>
<name>A0A1N7IQS3_9PROT</name>
<protein>
    <submittedName>
        <fullName evidence="3">Acyl-CoA thioester hydrolase</fullName>
    </submittedName>
</protein>